<gene>
    <name evidence="2" type="ORF">SNAT2548_LOCUS32134</name>
</gene>
<name>A0A812U903_9DINO</name>
<feature type="region of interest" description="Disordered" evidence="1">
    <location>
        <begin position="23"/>
        <end position="52"/>
    </location>
</feature>
<reference evidence="2" key="1">
    <citation type="submission" date="2021-02" db="EMBL/GenBank/DDBJ databases">
        <authorList>
            <person name="Dougan E. K."/>
            <person name="Rhodes N."/>
            <person name="Thang M."/>
            <person name="Chan C."/>
        </authorList>
    </citation>
    <scope>NUCLEOTIDE SEQUENCE</scope>
</reference>
<accession>A0A812U903</accession>
<sequence length="1019" mass="114056">MKRRQCGFQPVKGKLAAAYSGECETPPAVSSDKSQSGRRQLRRNIPDSGDSSVSVIPAGAKFCHESFNSKCPRCWFVKFRSKWQRSHGSFLQQSEGQRVRTAWLAERPASLAGEWAVGCAPCAALRARAAQSDSRARHLRRRFDTKFARYEIRTLSQMQASSFQNHAESDIHKRAIRGVSLPDAPLESLILGSREDEELLSGSDWLRCWRMIKSPVSYNKAAAQSVTETYIAIRKKSVTRYTLKRMVLVMVEIVRRRRREALKNSSCCSVALDDKAPYRVIRFRACSKTLQGEGEESCVTTGVAAVLKYHGTMTGTTTHDLEEDYGIKVADSVKAAFQMLCTPEGDDTNDALLQHILNTVKACTTDGAAAMKKSMALMRGRCLPNLSVTIVDRAHQIRRAALAITLEPRFKSFWDHFGRVIPALQNSDAWRLRFAVLQREAPTMPNLRRAVTTLSYAKQRFDSSATPQARYCLMLEPIASDERLEAGIRCKSQKMLESMTAEHALKAGLATDFGLEVLQYVRLNDRADHDISAVLRERDFFLGRLRQLFLEGRVLCEPEATDVGTFAFQACRNAMQCATVQFCDRLHTMWGPMSKSQCQSVMTSAQACVDATIARVMADCHCSDSHVALLGLDFEWDPFEQFKFSCFDLQLWQAAREKMRQGDAAAWQATRLDQIARFKMVMKLTGQEVDKALAVTEFESQVAVFLADKATLSRCRKDQDCRPAWRTVLSGSLEALKPSVRLYLCVLDGECSVERDLSQLRSFLQECKGPLDLEGVTVGHLLELRLDGPQREEEIAVQASVAAVESSCGLQFAGCAALQMTDFTRSCQELWIEWFGRRFRSYRKRADAGKVRVPSSRGVSAKFKGQRETVRKLCSMSTEELSSARTFLGHRVNDFARPNRYKLADSPAWCTELRKFQKNTVRKAQAGQADRTRRKLGLRAPKPELRTGSVMQGPAGAGLRDNAVILDLTKDGIQQPLAGRVKRPQGEQVNFQVLQTATVVVVDDLSAVEQMRAGTLDAI</sequence>
<dbReference type="Proteomes" id="UP000604046">
    <property type="component" value="Unassembled WGS sequence"/>
</dbReference>
<dbReference type="AlphaFoldDB" id="A0A812U903"/>
<organism evidence="2 3">
    <name type="scientific">Symbiodinium natans</name>
    <dbReference type="NCBI Taxonomy" id="878477"/>
    <lineage>
        <taxon>Eukaryota</taxon>
        <taxon>Sar</taxon>
        <taxon>Alveolata</taxon>
        <taxon>Dinophyceae</taxon>
        <taxon>Suessiales</taxon>
        <taxon>Symbiodiniaceae</taxon>
        <taxon>Symbiodinium</taxon>
    </lineage>
</organism>
<protein>
    <submittedName>
        <fullName evidence="2">Uncharacterized protein</fullName>
    </submittedName>
</protein>
<keyword evidence="3" id="KW-1185">Reference proteome</keyword>
<evidence type="ECO:0000313" key="2">
    <source>
        <dbReference type="EMBL" id="CAE7566706.1"/>
    </source>
</evidence>
<proteinExistence type="predicted"/>
<dbReference type="OrthoDB" id="417137at2759"/>
<evidence type="ECO:0000256" key="1">
    <source>
        <dbReference type="SAM" id="MobiDB-lite"/>
    </source>
</evidence>
<comment type="caution">
    <text evidence="2">The sequence shown here is derived from an EMBL/GenBank/DDBJ whole genome shotgun (WGS) entry which is preliminary data.</text>
</comment>
<dbReference type="EMBL" id="CAJNDS010002694">
    <property type="protein sequence ID" value="CAE7566706.1"/>
    <property type="molecule type" value="Genomic_DNA"/>
</dbReference>
<evidence type="ECO:0000313" key="3">
    <source>
        <dbReference type="Proteomes" id="UP000604046"/>
    </source>
</evidence>